<dbReference type="OMA" id="FHHEMEL"/>
<dbReference type="InterPro" id="IPR011234">
    <property type="entry name" value="Fumarylacetoacetase-like_C"/>
</dbReference>
<dbReference type="PANTHER" id="PTHR11820:SF7">
    <property type="entry name" value="ACYLPYRUVASE FAHD1, MITOCHONDRIAL"/>
    <property type="match status" value="1"/>
</dbReference>
<name>A0A0V0R666_PSEPJ</name>
<sequence length="232" mass="26573">MSQKIFQQTVQQFQAPKIIGLALNYGKSSSNNKSKLKEPVFFTKTLNCLTTETFPNSKIVKLPIAEHLQQNQLNHELELGFVIGQKGRNISLDQCERFIGGYFLCQDITDATHFGELRNRALSWELAKCRDYFLPVGEFIEKEKLGDVYDEVELELKINGEQFYKTSTQDMVFNLYEQISYISKFITLNPGDLILSGTPQPAPFKNTDLLEGYLYKNGQIISELLVKPEIQE</sequence>
<protein>
    <submittedName>
        <fullName evidence="4">Fumarylacetoacetase</fullName>
    </submittedName>
</protein>
<dbReference type="SUPFAM" id="SSF56529">
    <property type="entry name" value="FAH"/>
    <property type="match status" value="1"/>
</dbReference>
<dbReference type="Pfam" id="PF01557">
    <property type="entry name" value="FAA_hydrolase"/>
    <property type="match status" value="1"/>
</dbReference>
<dbReference type="AlphaFoldDB" id="A0A0V0R666"/>
<feature type="domain" description="Fumarylacetoacetase-like C-terminal" evidence="3">
    <location>
        <begin position="18"/>
        <end position="204"/>
    </location>
</feature>
<dbReference type="InterPro" id="IPR036663">
    <property type="entry name" value="Fumarylacetoacetase_C_sf"/>
</dbReference>
<dbReference type="EMBL" id="LDAU01000041">
    <property type="protein sequence ID" value="KRX09963.1"/>
    <property type="molecule type" value="Genomic_DNA"/>
</dbReference>
<gene>
    <name evidence="4" type="ORF">PPERSA_08364</name>
</gene>
<organism evidence="4 5">
    <name type="scientific">Pseudocohnilembus persalinus</name>
    <name type="common">Ciliate</name>
    <dbReference type="NCBI Taxonomy" id="266149"/>
    <lineage>
        <taxon>Eukaryota</taxon>
        <taxon>Sar</taxon>
        <taxon>Alveolata</taxon>
        <taxon>Ciliophora</taxon>
        <taxon>Intramacronucleata</taxon>
        <taxon>Oligohymenophorea</taxon>
        <taxon>Scuticociliatia</taxon>
        <taxon>Philasterida</taxon>
        <taxon>Pseudocohnilembidae</taxon>
        <taxon>Pseudocohnilembus</taxon>
    </lineage>
</organism>
<proteinExistence type="inferred from homology"/>
<dbReference type="GO" id="GO:0005739">
    <property type="term" value="C:mitochondrion"/>
    <property type="evidence" value="ECO:0007669"/>
    <property type="project" value="TreeGrafter"/>
</dbReference>
<evidence type="ECO:0000256" key="2">
    <source>
        <dbReference type="ARBA" id="ARBA00022723"/>
    </source>
</evidence>
<dbReference type="PANTHER" id="PTHR11820">
    <property type="entry name" value="ACYLPYRUVASE"/>
    <property type="match status" value="1"/>
</dbReference>
<keyword evidence="5" id="KW-1185">Reference proteome</keyword>
<evidence type="ECO:0000259" key="3">
    <source>
        <dbReference type="Pfam" id="PF01557"/>
    </source>
</evidence>
<accession>A0A0V0R666</accession>
<dbReference type="OrthoDB" id="430630at2759"/>
<dbReference type="GO" id="GO:0046872">
    <property type="term" value="F:metal ion binding"/>
    <property type="evidence" value="ECO:0007669"/>
    <property type="project" value="UniProtKB-KW"/>
</dbReference>
<evidence type="ECO:0000313" key="5">
    <source>
        <dbReference type="Proteomes" id="UP000054937"/>
    </source>
</evidence>
<dbReference type="InParanoid" id="A0A0V0R666"/>
<keyword evidence="2" id="KW-0479">Metal-binding</keyword>
<evidence type="ECO:0000256" key="1">
    <source>
        <dbReference type="ARBA" id="ARBA00010211"/>
    </source>
</evidence>
<evidence type="ECO:0000313" key="4">
    <source>
        <dbReference type="EMBL" id="KRX09963.1"/>
    </source>
</evidence>
<dbReference type="Proteomes" id="UP000054937">
    <property type="component" value="Unassembled WGS sequence"/>
</dbReference>
<reference evidence="4 5" key="1">
    <citation type="journal article" date="2015" name="Sci. Rep.">
        <title>Genome of the facultative scuticociliatosis pathogen Pseudocohnilembus persalinus provides insight into its virulence through horizontal gene transfer.</title>
        <authorList>
            <person name="Xiong J."/>
            <person name="Wang G."/>
            <person name="Cheng J."/>
            <person name="Tian M."/>
            <person name="Pan X."/>
            <person name="Warren A."/>
            <person name="Jiang C."/>
            <person name="Yuan D."/>
            <person name="Miao W."/>
        </authorList>
    </citation>
    <scope>NUCLEOTIDE SEQUENCE [LARGE SCALE GENOMIC DNA]</scope>
    <source>
        <strain evidence="4">36N120E</strain>
    </source>
</reference>
<comment type="similarity">
    <text evidence="1">Belongs to the FAH family.</text>
</comment>
<comment type="caution">
    <text evidence="4">The sequence shown here is derived from an EMBL/GenBank/DDBJ whole genome shotgun (WGS) entry which is preliminary data.</text>
</comment>
<dbReference type="Gene3D" id="3.90.850.10">
    <property type="entry name" value="Fumarylacetoacetase-like, C-terminal domain"/>
    <property type="match status" value="1"/>
</dbReference>
<dbReference type="GO" id="GO:0018773">
    <property type="term" value="F:acetylpyruvate hydrolase activity"/>
    <property type="evidence" value="ECO:0007669"/>
    <property type="project" value="TreeGrafter"/>
</dbReference>